<dbReference type="SUPFAM" id="SSF52540">
    <property type="entry name" value="P-loop containing nucleoside triphosphate hydrolases"/>
    <property type="match status" value="1"/>
</dbReference>
<dbReference type="PANTHER" id="PTHR37807">
    <property type="entry name" value="OS07G0160300 PROTEIN"/>
    <property type="match status" value="1"/>
</dbReference>
<gene>
    <name evidence="1" type="ORF">NCI01_09020</name>
</gene>
<dbReference type="PANTHER" id="PTHR37807:SF3">
    <property type="entry name" value="OS07G0160300 PROTEIN"/>
    <property type="match status" value="1"/>
</dbReference>
<dbReference type="EMBL" id="JANARS010000003">
    <property type="protein sequence ID" value="MCP3421934.1"/>
    <property type="molecule type" value="Genomic_DNA"/>
</dbReference>
<dbReference type="Gene3D" id="3.40.50.300">
    <property type="entry name" value="P-loop containing nucleotide triphosphate hydrolases"/>
    <property type="match status" value="1"/>
</dbReference>
<keyword evidence="2" id="KW-1185">Reference proteome</keyword>
<reference evidence="1 2" key="1">
    <citation type="submission" date="2022-06" db="EMBL/GenBank/DDBJ databases">
        <authorList>
            <person name="So Y."/>
        </authorList>
    </citation>
    <scope>NUCLEOTIDE SEQUENCE [LARGE SCALE GENOMIC DNA]</scope>
    <source>
        <strain evidence="1 2">STR3</strain>
    </source>
</reference>
<proteinExistence type="predicted"/>
<keyword evidence="1" id="KW-0067">ATP-binding</keyword>
<keyword evidence="1" id="KW-0547">Nucleotide-binding</keyword>
<comment type="caution">
    <text evidence="1">The sequence shown here is derived from an EMBL/GenBank/DDBJ whole genome shotgun (WGS) entry which is preliminary data.</text>
</comment>
<dbReference type="GO" id="GO:0005524">
    <property type="term" value="F:ATP binding"/>
    <property type="evidence" value="ECO:0007669"/>
    <property type="project" value="UniProtKB-KW"/>
</dbReference>
<dbReference type="InterPro" id="IPR027417">
    <property type="entry name" value="P-loop_NTPase"/>
</dbReference>
<evidence type="ECO:0000313" key="1">
    <source>
        <dbReference type="EMBL" id="MCP3421934.1"/>
    </source>
</evidence>
<accession>A0ABT1KX41</accession>
<protein>
    <submittedName>
        <fullName evidence="1">ATP-binding protein</fullName>
    </submittedName>
</protein>
<dbReference type="Proteomes" id="UP001204524">
    <property type="component" value="Unassembled WGS sequence"/>
</dbReference>
<dbReference type="Pfam" id="PF13671">
    <property type="entry name" value="AAA_33"/>
    <property type="match status" value="1"/>
</dbReference>
<organism evidence="1 2">
    <name type="scientific">Nocardioides pinisoli</name>
    <dbReference type="NCBI Taxonomy" id="2950279"/>
    <lineage>
        <taxon>Bacteria</taxon>
        <taxon>Bacillati</taxon>
        <taxon>Actinomycetota</taxon>
        <taxon>Actinomycetes</taxon>
        <taxon>Propionibacteriales</taxon>
        <taxon>Nocardioidaceae</taxon>
        <taxon>Nocardioides</taxon>
    </lineage>
</organism>
<dbReference type="RefSeq" id="WP_254181142.1">
    <property type="nucleotide sequence ID" value="NZ_JANARS010000003.1"/>
</dbReference>
<name>A0ABT1KX41_9ACTN</name>
<sequence length="182" mass="19815">MLVQLSGVPGAGKSRLARSIAAASNFVVLDTDVLKSSLIESRVPVADAGAATYAATLALAQDLLHQGRDVLLDSPCRYEELLKSGQQIAREHGVRYGFIELWVRDWTTVLARLDARSPISSQVASATAPAPGTVWEFGTAEETLATWQTQLVRPERDWLRLDAESAADENLSAALRYLHSDR</sequence>
<evidence type="ECO:0000313" key="2">
    <source>
        <dbReference type="Proteomes" id="UP001204524"/>
    </source>
</evidence>